<evidence type="ECO:0000256" key="1">
    <source>
        <dbReference type="SAM" id="Phobius"/>
    </source>
</evidence>
<dbReference type="Pfam" id="PF03703">
    <property type="entry name" value="bPH_2"/>
    <property type="match status" value="1"/>
</dbReference>
<name>A0A9X2FH96_9BACT</name>
<proteinExistence type="predicted"/>
<dbReference type="PANTHER" id="PTHR34473:SF2">
    <property type="entry name" value="UPF0699 TRANSMEMBRANE PROTEIN YDBT"/>
    <property type="match status" value="1"/>
</dbReference>
<dbReference type="PANTHER" id="PTHR34473">
    <property type="entry name" value="UPF0699 TRANSMEMBRANE PROTEIN YDBS"/>
    <property type="match status" value="1"/>
</dbReference>
<dbReference type="AlphaFoldDB" id="A0A9X2FH96"/>
<sequence>MNAELLHFDIQRNRVRDYFYWSQVLMLAVMGLFTLGITLVLAIVYALTIGRWFTGLQTDALDYWLDGTTLRVNQGVLFLRRKAIPLDRVTDVVLAQGPVLRYFGLWQLNVQTAGMGAQTSEAILYGLVDPERVRNEMLVVRDTAARQRA</sequence>
<dbReference type="EMBL" id="JAMXLR010000077">
    <property type="protein sequence ID" value="MCO6046669.1"/>
    <property type="molecule type" value="Genomic_DNA"/>
</dbReference>
<keyword evidence="1" id="KW-0812">Transmembrane</keyword>
<gene>
    <name evidence="3" type="ORF">NG895_22465</name>
</gene>
<dbReference type="InterPro" id="IPR005182">
    <property type="entry name" value="YdbS-like_PH"/>
</dbReference>
<comment type="caution">
    <text evidence="3">The sequence shown here is derived from an EMBL/GenBank/DDBJ whole genome shotgun (WGS) entry which is preliminary data.</text>
</comment>
<evidence type="ECO:0000313" key="4">
    <source>
        <dbReference type="Proteomes" id="UP001155241"/>
    </source>
</evidence>
<protein>
    <submittedName>
        <fullName evidence="3">PH domain-containing protein</fullName>
    </submittedName>
</protein>
<dbReference type="Proteomes" id="UP001155241">
    <property type="component" value="Unassembled WGS sequence"/>
</dbReference>
<keyword evidence="1" id="KW-1133">Transmembrane helix</keyword>
<evidence type="ECO:0000259" key="2">
    <source>
        <dbReference type="Pfam" id="PF03703"/>
    </source>
</evidence>
<feature type="transmembrane region" description="Helical" evidence="1">
    <location>
        <begin position="20"/>
        <end position="47"/>
    </location>
</feature>
<keyword evidence="4" id="KW-1185">Reference proteome</keyword>
<evidence type="ECO:0000313" key="3">
    <source>
        <dbReference type="EMBL" id="MCO6046669.1"/>
    </source>
</evidence>
<reference evidence="3" key="1">
    <citation type="submission" date="2022-06" db="EMBL/GenBank/DDBJ databases">
        <title>Aeoliella straminimaris, a novel planctomycete from sediments.</title>
        <authorList>
            <person name="Vitorino I.R."/>
            <person name="Lage O.M."/>
        </authorList>
    </citation>
    <scope>NUCLEOTIDE SEQUENCE</scope>
    <source>
        <strain evidence="3">ICT_H6.2</strain>
    </source>
</reference>
<keyword evidence="1" id="KW-0472">Membrane</keyword>
<organism evidence="3 4">
    <name type="scientific">Aeoliella straminimaris</name>
    <dbReference type="NCBI Taxonomy" id="2954799"/>
    <lineage>
        <taxon>Bacteria</taxon>
        <taxon>Pseudomonadati</taxon>
        <taxon>Planctomycetota</taxon>
        <taxon>Planctomycetia</taxon>
        <taxon>Pirellulales</taxon>
        <taxon>Lacipirellulaceae</taxon>
        <taxon>Aeoliella</taxon>
    </lineage>
</organism>
<dbReference type="RefSeq" id="WP_252854784.1">
    <property type="nucleotide sequence ID" value="NZ_JAMXLR010000077.1"/>
</dbReference>
<feature type="domain" description="YdbS-like PH" evidence="2">
    <location>
        <begin position="62"/>
        <end position="135"/>
    </location>
</feature>
<accession>A0A9X2FH96</accession>